<protein>
    <submittedName>
        <fullName evidence="1">Uncharacterized protein</fullName>
    </submittedName>
</protein>
<keyword evidence="2" id="KW-1185">Reference proteome</keyword>
<dbReference type="Proteomes" id="UP000430146">
    <property type="component" value="Unassembled WGS sequence"/>
</dbReference>
<reference evidence="1 2" key="1">
    <citation type="submission" date="2019-11" db="EMBL/GenBank/DDBJ databases">
        <authorList>
            <person name="Holert J."/>
        </authorList>
    </citation>
    <scope>NUCLEOTIDE SEQUENCE [LARGE SCALE GENOMIC DNA]</scope>
    <source>
        <strain evidence="1">BC8_1</strain>
    </source>
</reference>
<dbReference type="EMBL" id="CACSIP010000001">
    <property type="protein sequence ID" value="CAA0078585.1"/>
    <property type="molecule type" value="Genomic_DNA"/>
</dbReference>
<proteinExistence type="predicted"/>
<sequence>MSNTITITRLYPLGARLRTKLRGSTPALSAS</sequence>
<gene>
    <name evidence="1" type="ORF">AELLOGFF_00051</name>
</gene>
<dbReference type="AlphaFoldDB" id="A0A5S9MP23"/>
<evidence type="ECO:0000313" key="2">
    <source>
        <dbReference type="Proteomes" id="UP000430146"/>
    </source>
</evidence>
<name>A0A5S9MP23_MYCVN</name>
<evidence type="ECO:0000313" key="1">
    <source>
        <dbReference type="EMBL" id="CAA0078585.1"/>
    </source>
</evidence>
<organism evidence="1 2">
    <name type="scientific">Mycolicibacterium vanbaalenii</name>
    <name type="common">Mycobacterium vanbaalenii</name>
    <dbReference type="NCBI Taxonomy" id="110539"/>
    <lineage>
        <taxon>Bacteria</taxon>
        <taxon>Bacillati</taxon>
        <taxon>Actinomycetota</taxon>
        <taxon>Actinomycetes</taxon>
        <taxon>Mycobacteriales</taxon>
        <taxon>Mycobacteriaceae</taxon>
        <taxon>Mycolicibacterium</taxon>
    </lineage>
</organism>
<accession>A0A5S9MP23</accession>